<keyword evidence="2" id="KW-1185">Reference proteome</keyword>
<evidence type="ECO:0000313" key="1">
    <source>
        <dbReference type="EMBL" id="MBZ5741051.1"/>
    </source>
</evidence>
<dbReference type="PANTHER" id="PTHR38479:SF2">
    <property type="entry name" value="WINGED HELIX DNA-BINDING DOMAIN-CONTAINING PROTEIN"/>
    <property type="match status" value="1"/>
</dbReference>
<organism evidence="1 2">
    <name type="scientific">Nocardioides mangrovi</name>
    <dbReference type="NCBI Taxonomy" id="2874580"/>
    <lineage>
        <taxon>Bacteria</taxon>
        <taxon>Bacillati</taxon>
        <taxon>Actinomycetota</taxon>
        <taxon>Actinomycetes</taxon>
        <taxon>Propionibacteriales</taxon>
        <taxon>Nocardioidaceae</taxon>
        <taxon>Nocardioides</taxon>
    </lineage>
</organism>
<dbReference type="Pfam" id="PF06224">
    <property type="entry name" value="AlkZ-like"/>
    <property type="match status" value="1"/>
</dbReference>
<proteinExistence type="predicted"/>
<protein>
    <submittedName>
        <fullName evidence="1">Winged helix DNA-binding domain-containing protein</fullName>
    </submittedName>
</protein>
<accession>A0ABS7UK43</accession>
<dbReference type="GO" id="GO:0003677">
    <property type="term" value="F:DNA binding"/>
    <property type="evidence" value="ECO:0007669"/>
    <property type="project" value="UniProtKB-KW"/>
</dbReference>
<keyword evidence="1" id="KW-0238">DNA-binding</keyword>
<sequence length="342" mass="37737">MILTHRRLNRTLLRRQHLLERSDLTAADLVEHLVGVQAQEVLPPYVGLHARLRSFDPYDVARGLEDRSLVRLLTLRGTIHLHTAADALALRPWTQPALDKVLRHHAPVDRLALEAAVDEALADGAVTQRELSTALAEQLPDVPASDLGVLARGVVPLVQLPPRGGWHAPGGISYDHLGRWLGEEPAAPDLPELVRRYLRAFGPAGAADMTAWSGVTRLGPVLAGMEDLTRHEDERGRTLYDVADGVLEDEDAPAPVRLLGTYDNVWLSHADRDRVTAPDKRRHWMGANGGVAMVVLVDGMLEGLWRVVDDRVEIVELLRDLTPAERRELDAEVERTDALLGS</sequence>
<dbReference type="Proteomes" id="UP000780875">
    <property type="component" value="Unassembled WGS sequence"/>
</dbReference>
<dbReference type="EMBL" id="JAIQZJ010000021">
    <property type="protein sequence ID" value="MBZ5741051.1"/>
    <property type="molecule type" value="Genomic_DNA"/>
</dbReference>
<evidence type="ECO:0000313" key="2">
    <source>
        <dbReference type="Proteomes" id="UP000780875"/>
    </source>
</evidence>
<reference evidence="1 2" key="1">
    <citation type="submission" date="2021-09" db="EMBL/GenBank/DDBJ databases">
        <title>Whole genome sequence of Nocardioides sp. GBK3QG-3.</title>
        <authorList>
            <person name="Tuo L."/>
        </authorList>
    </citation>
    <scope>NUCLEOTIDE SEQUENCE [LARGE SCALE GENOMIC DNA]</scope>
    <source>
        <strain evidence="1 2">GBK3QG-3</strain>
    </source>
</reference>
<dbReference type="PANTHER" id="PTHR38479">
    <property type="entry name" value="LMO0824 PROTEIN"/>
    <property type="match status" value="1"/>
</dbReference>
<dbReference type="RefSeq" id="WP_224125352.1">
    <property type="nucleotide sequence ID" value="NZ_JAIQZJ010000021.1"/>
</dbReference>
<comment type="caution">
    <text evidence="1">The sequence shown here is derived from an EMBL/GenBank/DDBJ whole genome shotgun (WGS) entry which is preliminary data.</text>
</comment>
<dbReference type="InterPro" id="IPR009351">
    <property type="entry name" value="AlkZ-like"/>
</dbReference>
<name>A0ABS7UK43_9ACTN</name>
<gene>
    <name evidence="1" type="ORF">K8U61_23005</name>
</gene>